<name>A0A8H9I247_9GAMM</name>
<dbReference type="InterPro" id="IPR046516">
    <property type="entry name" value="DUF6694"/>
</dbReference>
<dbReference type="Proteomes" id="UP000623776">
    <property type="component" value="Unassembled WGS sequence"/>
</dbReference>
<sequence>MKRILAVAMTMAMAGVAFADPTIDASNPRYFDRSLDEIRASLDDSEAERFDEAVNTLLMRRSQQGLTIVQLSELRDDELEALATEARRSLHGLSGPQVLALAGDLPEKDKEGHELEEPIAQEMLSRFVVESAEYRLSDEGGAGSTPVIELRVTNNTGEPVAQAHFRGVLQSPGRSTPWVDETFFYTISGGIEPGETLEWSLAPDSTGAWGNPSISDDAQLSIEVLRLDGPTGDMLWERP</sequence>
<keyword evidence="1" id="KW-0732">Signal</keyword>
<evidence type="ECO:0000313" key="2">
    <source>
        <dbReference type="EMBL" id="GGW22915.1"/>
    </source>
</evidence>
<dbReference type="Pfam" id="PF20404">
    <property type="entry name" value="DUF6694"/>
    <property type="match status" value="1"/>
</dbReference>
<feature type="chain" id="PRO_5034323978" evidence="1">
    <location>
        <begin position="20"/>
        <end position="239"/>
    </location>
</feature>
<dbReference type="RefSeq" id="WP_189463076.1">
    <property type="nucleotide sequence ID" value="NZ_BMXN01000005.1"/>
</dbReference>
<proteinExistence type="predicted"/>
<dbReference type="EMBL" id="BMXN01000005">
    <property type="protein sequence ID" value="GGW22915.1"/>
    <property type="molecule type" value="Genomic_DNA"/>
</dbReference>
<evidence type="ECO:0000313" key="3">
    <source>
        <dbReference type="Proteomes" id="UP000623776"/>
    </source>
</evidence>
<organism evidence="2 3">
    <name type="scientific">Vreelandella hamiltonii</name>
    <dbReference type="NCBI Taxonomy" id="502829"/>
    <lineage>
        <taxon>Bacteria</taxon>
        <taxon>Pseudomonadati</taxon>
        <taxon>Pseudomonadota</taxon>
        <taxon>Gammaproteobacteria</taxon>
        <taxon>Oceanospirillales</taxon>
        <taxon>Halomonadaceae</taxon>
        <taxon>Vreelandella</taxon>
    </lineage>
</organism>
<protein>
    <submittedName>
        <fullName evidence="2">Uncharacterized protein</fullName>
    </submittedName>
</protein>
<dbReference type="AlphaFoldDB" id="A0A8H9I247"/>
<feature type="signal peptide" evidence="1">
    <location>
        <begin position="1"/>
        <end position="19"/>
    </location>
</feature>
<reference evidence="3" key="1">
    <citation type="journal article" date="2019" name="Int. J. Syst. Evol. Microbiol.">
        <title>The Global Catalogue of Microorganisms (GCM) 10K type strain sequencing project: providing services to taxonomists for standard genome sequencing and annotation.</title>
        <authorList>
            <consortium name="The Broad Institute Genomics Platform"/>
            <consortium name="The Broad Institute Genome Sequencing Center for Infectious Disease"/>
            <person name="Wu L."/>
            <person name="Ma J."/>
        </authorList>
    </citation>
    <scope>NUCLEOTIDE SEQUENCE [LARGE SCALE GENOMIC DNA]</scope>
    <source>
        <strain evidence="3">KCTC 22154</strain>
    </source>
</reference>
<evidence type="ECO:0000256" key="1">
    <source>
        <dbReference type="SAM" id="SignalP"/>
    </source>
</evidence>
<accession>A0A8H9I247</accession>
<comment type="caution">
    <text evidence="2">The sequence shown here is derived from an EMBL/GenBank/DDBJ whole genome shotgun (WGS) entry which is preliminary data.</text>
</comment>
<keyword evidence="3" id="KW-1185">Reference proteome</keyword>
<gene>
    <name evidence="2" type="ORF">GCM10007157_12550</name>
</gene>